<keyword evidence="1" id="KW-0479">Metal-binding</keyword>
<dbReference type="PANTHER" id="PTHR46951:SF2">
    <property type="entry name" value="BED-TYPE DOMAIN-CONTAINING PROTEIN"/>
    <property type="match status" value="1"/>
</dbReference>
<reference evidence="7" key="1">
    <citation type="journal article" date="2021" name="J. Hered.">
        <title>Genome Assembly of Salicaceae Populus deltoides (Eastern Cottonwood) I-69 Based on Nanopore Sequencing and Hi-C Technologies.</title>
        <authorList>
            <person name="Bai S."/>
            <person name="Wu H."/>
            <person name="Zhang J."/>
            <person name="Pan Z."/>
            <person name="Zhao W."/>
            <person name="Li Z."/>
            <person name="Tong C."/>
        </authorList>
    </citation>
    <scope>NUCLEOTIDE SEQUENCE</scope>
    <source>
        <tissue evidence="7">Leaf</tissue>
    </source>
</reference>
<dbReference type="InterPro" id="IPR012337">
    <property type="entry name" value="RNaseH-like_sf"/>
</dbReference>
<keyword evidence="8" id="KW-1185">Reference proteome</keyword>
<evidence type="ECO:0000256" key="1">
    <source>
        <dbReference type="ARBA" id="ARBA00022723"/>
    </source>
</evidence>
<evidence type="ECO:0000256" key="4">
    <source>
        <dbReference type="PROSITE-ProRule" id="PRU00027"/>
    </source>
</evidence>
<feature type="region of interest" description="Disordered" evidence="5">
    <location>
        <begin position="185"/>
        <end position="207"/>
    </location>
</feature>
<proteinExistence type="predicted"/>
<name>A0A8T2ZIL4_POPDE</name>
<gene>
    <name evidence="7" type="ORF">H0E87_005191</name>
</gene>
<evidence type="ECO:0000259" key="6">
    <source>
        <dbReference type="PROSITE" id="PS50808"/>
    </source>
</evidence>
<dbReference type="SUPFAM" id="SSF53098">
    <property type="entry name" value="Ribonuclease H-like"/>
    <property type="match status" value="1"/>
</dbReference>
<dbReference type="Pfam" id="PF02892">
    <property type="entry name" value="zf-BED"/>
    <property type="match status" value="1"/>
</dbReference>
<evidence type="ECO:0000313" key="8">
    <source>
        <dbReference type="Proteomes" id="UP000807159"/>
    </source>
</evidence>
<dbReference type="PANTHER" id="PTHR46951">
    <property type="entry name" value="BED-TYPE DOMAIN-CONTAINING PROTEIN"/>
    <property type="match status" value="1"/>
</dbReference>
<keyword evidence="3" id="KW-0862">Zinc</keyword>
<feature type="domain" description="BED-type" evidence="6">
    <location>
        <begin position="8"/>
        <end position="64"/>
    </location>
</feature>
<dbReference type="GO" id="GO:0008270">
    <property type="term" value="F:zinc ion binding"/>
    <property type="evidence" value="ECO:0007669"/>
    <property type="project" value="UniProtKB-KW"/>
</dbReference>
<evidence type="ECO:0000256" key="3">
    <source>
        <dbReference type="ARBA" id="ARBA00022833"/>
    </source>
</evidence>
<protein>
    <recommendedName>
        <fullName evidence="6">BED-type domain-containing protein</fullName>
    </recommendedName>
</protein>
<dbReference type="Proteomes" id="UP000807159">
    <property type="component" value="Chromosome 2"/>
</dbReference>
<feature type="compositionally biased region" description="Acidic residues" evidence="5">
    <location>
        <begin position="154"/>
        <end position="163"/>
    </location>
</feature>
<keyword evidence="2 4" id="KW-0863">Zinc-finger</keyword>
<evidence type="ECO:0000313" key="7">
    <source>
        <dbReference type="EMBL" id="KAH8517149.1"/>
    </source>
</evidence>
<evidence type="ECO:0000256" key="2">
    <source>
        <dbReference type="ARBA" id="ARBA00022771"/>
    </source>
</evidence>
<accession>A0A8T2ZIL4</accession>
<dbReference type="PROSITE" id="PS50808">
    <property type="entry name" value="ZF_BED"/>
    <property type="match status" value="1"/>
</dbReference>
<dbReference type="GO" id="GO:0003677">
    <property type="term" value="F:DNA binding"/>
    <property type="evidence" value="ECO:0007669"/>
    <property type="project" value="InterPro"/>
</dbReference>
<organism evidence="7 8">
    <name type="scientific">Populus deltoides</name>
    <name type="common">Eastern poplar</name>
    <name type="synonym">Eastern cottonwood</name>
    <dbReference type="NCBI Taxonomy" id="3696"/>
    <lineage>
        <taxon>Eukaryota</taxon>
        <taxon>Viridiplantae</taxon>
        <taxon>Streptophyta</taxon>
        <taxon>Embryophyta</taxon>
        <taxon>Tracheophyta</taxon>
        <taxon>Spermatophyta</taxon>
        <taxon>Magnoliopsida</taxon>
        <taxon>eudicotyledons</taxon>
        <taxon>Gunneridae</taxon>
        <taxon>Pentapetalae</taxon>
        <taxon>rosids</taxon>
        <taxon>fabids</taxon>
        <taxon>Malpighiales</taxon>
        <taxon>Salicaceae</taxon>
        <taxon>Saliceae</taxon>
        <taxon>Populus</taxon>
    </lineage>
</organism>
<feature type="region of interest" description="Disordered" evidence="5">
    <location>
        <begin position="132"/>
        <end position="165"/>
    </location>
</feature>
<sequence length="473" mass="53578">MAPLRSSGYIDPGWEHGIAQDERKKKVKCNYCGKIVSGGIFRLKQHLARMSGEVTHCVKVPEDVCFNMRKNLEGCRSGRKRRQAEFEQASLAFHSSEYNDMEEASCSYKQKGKKVVGDKNLVIRIKENMKWHRTGRRNRKPESKEISTFYTNSDNEDEEEEQEGGLLQYSSKDLLAIDDKISDNDIRNNIKGRSPGSSSNGAEPPMKRSRLDSVFLKSLKNQTSSHYRQTKARMGFEKKALKEVISSICKFFYHAGIPSNAANSPYFLKMLELVGQYGPGLQGPSSQLLSGRAKHAIKIIHGDDARKYGPFWTVIENQWSSLFHHPLYVAAYFLNPSYRYRPDFLLNPEVVRGLNECIVRLEVDNGKRISASMQIPDFVSAKADFGTDLAISTRMELDPESEKQTMQEDEEILYNEMEQFDGDEMDENDHQEKRPADMVTLAGVLEPLDVIPAAGGVTTDDDGLDFLDDDLTD</sequence>
<dbReference type="InterPro" id="IPR003656">
    <property type="entry name" value="Znf_BED"/>
</dbReference>
<dbReference type="AlphaFoldDB" id="A0A8T2ZIL4"/>
<comment type="caution">
    <text evidence="7">The sequence shown here is derived from an EMBL/GenBank/DDBJ whole genome shotgun (WGS) entry which is preliminary data.</text>
</comment>
<evidence type="ECO:0000256" key="5">
    <source>
        <dbReference type="SAM" id="MobiDB-lite"/>
    </source>
</evidence>
<dbReference type="EMBL" id="JACEGQ020000002">
    <property type="protein sequence ID" value="KAH8517149.1"/>
    <property type="molecule type" value="Genomic_DNA"/>
</dbReference>